<organism evidence="2 3">
    <name type="scientific">Pyrenophora teres f. teres</name>
    <dbReference type="NCBI Taxonomy" id="97479"/>
    <lineage>
        <taxon>Eukaryota</taxon>
        <taxon>Fungi</taxon>
        <taxon>Dikarya</taxon>
        <taxon>Ascomycota</taxon>
        <taxon>Pezizomycotina</taxon>
        <taxon>Dothideomycetes</taxon>
        <taxon>Pleosporomycetidae</taxon>
        <taxon>Pleosporales</taxon>
        <taxon>Pleosporineae</taxon>
        <taxon>Pleosporaceae</taxon>
        <taxon>Pyrenophora</taxon>
    </lineage>
</organism>
<feature type="compositionally biased region" description="Low complexity" evidence="1">
    <location>
        <begin position="338"/>
        <end position="362"/>
    </location>
</feature>
<gene>
    <name evidence="2" type="ORF">PTTW11_10285</name>
</gene>
<evidence type="ECO:0000313" key="3">
    <source>
        <dbReference type="Proteomes" id="UP000472372"/>
    </source>
</evidence>
<proteinExistence type="predicted"/>
<dbReference type="AlphaFoldDB" id="A0A6S6WFE3"/>
<feature type="region of interest" description="Disordered" evidence="1">
    <location>
        <begin position="331"/>
        <end position="362"/>
    </location>
</feature>
<evidence type="ECO:0000313" key="2">
    <source>
        <dbReference type="EMBL" id="CAE7212321.1"/>
    </source>
</evidence>
<name>A0A6S6WFE3_9PLEO</name>
<accession>A0A6S6WFE3</accession>
<sequence>MAGSKNVASAVAIKKVKGLMDFKKAQKEKTDVIEVNDTEEVVENNTVATTDVTITPAADALPETDSTQLHDNKLDPATSAFVIGSSLNTKYNPATKGSVVGTSTSTNLHPTAKDFVDPTMVATPKSLVSPEITATPTSAIIIIAHRKALEAALYDNMETSRAMLMRCKYTASVDAEYHSSIYDGFAKETPSKAKCLDTNGFEIIPLVTGLSLADVTNSIPSTPLLSVDDLFRKVSATGASKIGAAESTEKLKVDPWASISQLLPSTSVYQTGRTLAFVEAEMRSQSSSATATSQGSRSLADVEVEMRDNLTNSTCPASFMDPAIVSCKIEEQPPVDDSPNISSTSPSTLSPPSSHTTRTTSPVHLDSKVRIFTPITPRNVSLALSAECGAGEVDAQGVVDGARLVKSDTLELMLQEHLKMPPCAYFGNFKVIARGLGFPARFGSACY</sequence>
<protein>
    <submittedName>
        <fullName evidence="2">Uncharacterized protein</fullName>
    </submittedName>
</protein>
<reference evidence="2" key="1">
    <citation type="submission" date="2021-02" db="EMBL/GenBank/DDBJ databases">
        <authorList>
            <person name="Syme A R."/>
            <person name="Syme A R."/>
            <person name="Moolhuijzen P."/>
        </authorList>
    </citation>
    <scope>NUCLEOTIDE SEQUENCE</scope>
    <source>
        <strain evidence="2">W1-1</strain>
    </source>
</reference>
<dbReference type="EMBL" id="HG992986">
    <property type="protein sequence ID" value="CAE7212321.1"/>
    <property type="molecule type" value="Genomic_DNA"/>
</dbReference>
<evidence type="ECO:0000256" key="1">
    <source>
        <dbReference type="SAM" id="MobiDB-lite"/>
    </source>
</evidence>
<dbReference type="Proteomes" id="UP000472372">
    <property type="component" value="Chromosome 10"/>
</dbReference>